<dbReference type="Proteomes" id="UP001281761">
    <property type="component" value="Unassembled WGS sequence"/>
</dbReference>
<protein>
    <submittedName>
        <fullName evidence="6">Exosome complex component CSL4</fullName>
    </submittedName>
</protein>
<name>A0ABQ9XPX3_9EUKA</name>
<dbReference type="EMBL" id="JARBJD010000090">
    <property type="protein sequence ID" value="KAK2953540.1"/>
    <property type="molecule type" value="Genomic_DNA"/>
</dbReference>
<keyword evidence="3" id="KW-0271">Exosome</keyword>
<dbReference type="InterPro" id="IPR019495">
    <property type="entry name" value="EXOSC1_C"/>
</dbReference>
<feature type="chain" id="PRO_5047206454" evidence="4">
    <location>
        <begin position="23"/>
        <end position="207"/>
    </location>
</feature>
<dbReference type="PANTHER" id="PTHR12686:SF8">
    <property type="entry name" value="EXOSOME COMPLEX COMPONENT CSL4"/>
    <property type="match status" value="1"/>
</dbReference>
<evidence type="ECO:0000259" key="5">
    <source>
        <dbReference type="Pfam" id="PF10447"/>
    </source>
</evidence>
<gene>
    <name evidence="6" type="ORF">BLNAU_11540</name>
</gene>
<evidence type="ECO:0000256" key="1">
    <source>
        <dbReference type="ARBA" id="ARBA00004604"/>
    </source>
</evidence>
<dbReference type="SUPFAM" id="SSF50249">
    <property type="entry name" value="Nucleic acid-binding proteins"/>
    <property type="match status" value="1"/>
</dbReference>
<organism evidence="6 7">
    <name type="scientific">Blattamonas nauphoetae</name>
    <dbReference type="NCBI Taxonomy" id="2049346"/>
    <lineage>
        <taxon>Eukaryota</taxon>
        <taxon>Metamonada</taxon>
        <taxon>Preaxostyla</taxon>
        <taxon>Oxymonadida</taxon>
        <taxon>Blattamonas</taxon>
    </lineage>
</organism>
<evidence type="ECO:0000256" key="4">
    <source>
        <dbReference type="SAM" id="SignalP"/>
    </source>
</evidence>
<evidence type="ECO:0000256" key="3">
    <source>
        <dbReference type="ARBA" id="ARBA00022835"/>
    </source>
</evidence>
<comment type="subcellular location">
    <subcellularLocation>
        <location evidence="1">Nucleus</location>
        <location evidence="1">Nucleolus</location>
    </subcellularLocation>
</comment>
<sequence>MYFLSIVTFITVHNFLFMSSVCVVPGQHVGEISIYEAGAGTRLQGQSIFATRFGEIQTSNSILNPGKLKIEVINRKLFTQIPQIGSIVYCRAEKLFPGFARTVILTTDETFLPQPFPGMIRKQDIRPLNTDELEIQDCFRPGDIIRSRVISLGDSHSFYLSTAGVDLGVVYATSLDGAPLEAIAWNEMRCSATGKLEKRKVAKPSSS</sequence>
<keyword evidence="2" id="KW-0963">Cytoplasm</keyword>
<evidence type="ECO:0000256" key="2">
    <source>
        <dbReference type="ARBA" id="ARBA00022490"/>
    </source>
</evidence>
<dbReference type="Pfam" id="PF10447">
    <property type="entry name" value="EXOSC1"/>
    <property type="match status" value="1"/>
</dbReference>
<feature type="domain" description="Exosome complex component CSL4 C-terminal" evidence="5">
    <location>
        <begin position="114"/>
        <end position="152"/>
    </location>
</feature>
<accession>A0ABQ9XPX3</accession>
<dbReference type="InterPro" id="IPR039771">
    <property type="entry name" value="Csl4"/>
</dbReference>
<keyword evidence="7" id="KW-1185">Reference proteome</keyword>
<evidence type="ECO:0000313" key="6">
    <source>
        <dbReference type="EMBL" id="KAK2953540.1"/>
    </source>
</evidence>
<evidence type="ECO:0000313" key="7">
    <source>
        <dbReference type="Proteomes" id="UP001281761"/>
    </source>
</evidence>
<dbReference type="SUPFAM" id="SSF110324">
    <property type="entry name" value="Ribosomal L27 protein-like"/>
    <property type="match status" value="1"/>
</dbReference>
<proteinExistence type="predicted"/>
<dbReference type="PANTHER" id="PTHR12686">
    <property type="entry name" value="3'-5' EXORIBONUCLEASE CSL4-RELATED"/>
    <property type="match status" value="1"/>
</dbReference>
<reference evidence="6 7" key="1">
    <citation type="journal article" date="2022" name="bioRxiv">
        <title>Genomics of Preaxostyla Flagellates Illuminates Evolutionary Transitions and the Path Towards Mitochondrial Loss.</title>
        <authorList>
            <person name="Novak L.V.F."/>
            <person name="Treitli S.C."/>
            <person name="Pyrih J."/>
            <person name="Halakuc P."/>
            <person name="Pipaliya S.V."/>
            <person name="Vacek V."/>
            <person name="Brzon O."/>
            <person name="Soukal P."/>
            <person name="Eme L."/>
            <person name="Dacks J.B."/>
            <person name="Karnkowska A."/>
            <person name="Elias M."/>
            <person name="Hampl V."/>
        </authorList>
    </citation>
    <scope>NUCLEOTIDE SEQUENCE [LARGE SCALE GENOMIC DNA]</scope>
    <source>
        <strain evidence="6">NAU3</strain>
        <tissue evidence="6">Gut</tissue>
    </source>
</reference>
<comment type="caution">
    <text evidence="6">The sequence shown here is derived from an EMBL/GenBank/DDBJ whole genome shotgun (WGS) entry which is preliminary data.</text>
</comment>
<dbReference type="InterPro" id="IPR012340">
    <property type="entry name" value="NA-bd_OB-fold"/>
</dbReference>
<dbReference type="Gene3D" id="2.40.50.140">
    <property type="entry name" value="Nucleic acid-binding proteins"/>
    <property type="match status" value="1"/>
</dbReference>
<keyword evidence="4" id="KW-0732">Signal</keyword>
<feature type="signal peptide" evidence="4">
    <location>
        <begin position="1"/>
        <end position="22"/>
    </location>
</feature>